<dbReference type="OrthoDB" id="5379420at2759"/>
<organism evidence="1 2">
    <name type="scientific">Cucurbitaria berberidis CBS 394.84</name>
    <dbReference type="NCBI Taxonomy" id="1168544"/>
    <lineage>
        <taxon>Eukaryota</taxon>
        <taxon>Fungi</taxon>
        <taxon>Dikarya</taxon>
        <taxon>Ascomycota</taxon>
        <taxon>Pezizomycotina</taxon>
        <taxon>Dothideomycetes</taxon>
        <taxon>Pleosporomycetidae</taxon>
        <taxon>Pleosporales</taxon>
        <taxon>Pleosporineae</taxon>
        <taxon>Cucurbitariaceae</taxon>
        <taxon>Cucurbitaria</taxon>
    </lineage>
</organism>
<evidence type="ECO:0000313" key="2">
    <source>
        <dbReference type="Proteomes" id="UP000800039"/>
    </source>
</evidence>
<dbReference type="InterPro" id="IPR011990">
    <property type="entry name" value="TPR-like_helical_dom_sf"/>
</dbReference>
<dbReference type="AlphaFoldDB" id="A0A9P4L9W0"/>
<evidence type="ECO:0000313" key="1">
    <source>
        <dbReference type="EMBL" id="KAF1847445.1"/>
    </source>
</evidence>
<comment type="caution">
    <text evidence="1">The sequence shown here is derived from an EMBL/GenBank/DDBJ whole genome shotgun (WGS) entry which is preliminary data.</text>
</comment>
<dbReference type="EMBL" id="ML976615">
    <property type="protein sequence ID" value="KAF1847445.1"/>
    <property type="molecule type" value="Genomic_DNA"/>
</dbReference>
<keyword evidence="2" id="KW-1185">Reference proteome</keyword>
<dbReference type="RefSeq" id="XP_040790008.1">
    <property type="nucleotide sequence ID" value="XM_040928367.1"/>
</dbReference>
<dbReference type="SUPFAM" id="SSF81901">
    <property type="entry name" value="HCP-like"/>
    <property type="match status" value="1"/>
</dbReference>
<sequence>MSHSRLVTLSARRSLIWESSVACQSHCVIQSIHRNGAPELSRQPSWRAKAPSIGLSRRSYATQRLDVKRLRAQVDMRARVGFYTLSNSQGALKMDANKANSIVSDFLHQKSNMDHGSNIQRLAKKYHVDLDDLTSLAIATFKIPDLSDPEKKAMLPPSQHKAISGLLLQGCAQAGDPLAIVHILTAVYSSSSSPDPAAWEIALLFPQTEIVKYRKTLENLGSEAKSIALGPDVLTLQGLFLERDGQIQKARDFYEEAILRSHLKFEPGSRHPMQLPLIDPWNALGFLLKTDKDPSIQAQAKRYFEKGALEGDDPLSYYELAAFEPKTSTKWLQYTSKAAASGHIQAMVDLADFYQEVNSKQSPILADNNMRKALNWLLGWKRGGAAMLAREWLQASANSGHKPSMLKLVEYYEAGGEHERAKEQLRQVLEPPSSTNQVEEWPQLVQLAKKRLAGVRP</sequence>
<protein>
    <submittedName>
        <fullName evidence="1">Uncharacterized protein</fullName>
    </submittedName>
</protein>
<accession>A0A9P4L9W0</accession>
<dbReference type="Proteomes" id="UP000800039">
    <property type="component" value="Unassembled WGS sequence"/>
</dbReference>
<gene>
    <name evidence="1" type="ORF">K460DRAFT_279936</name>
</gene>
<dbReference type="GeneID" id="63845620"/>
<dbReference type="Gene3D" id="1.25.40.10">
    <property type="entry name" value="Tetratricopeptide repeat domain"/>
    <property type="match status" value="1"/>
</dbReference>
<proteinExistence type="predicted"/>
<name>A0A9P4L9W0_9PLEO</name>
<reference evidence="1" key="1">
    <citation type="submission" date="2020-01" db="EMBL/GenBank/DDBJ databases">
        <authorList>
            <consortium name="DOE Joint Genome Institute"/>
            <person name="Haridas S."/>
            <person name="Albert R."/>
            <person name="Binder M."/>
            <person name="Bloem J."/>
            <person name="Labutti K."/>
            <person name="Salamov A."/>
            <person name="Andreopoulos B."/>
            <person name="Baker S.E."/>
            <person name="Barry K."/>
            <person name="Bills G."/>
            <person name="Bluhm B.H."/>
            <person name="Cannon C."/>
            <person name="Castanera R."/>
            <person name="Culley D.E."/>
            <person name="Daum C."/>
            <person name="Ezra D."/>
            <person name="Gonzalez J.B."/>
            <person name="Henrissat B."/>
            <person name="Kuo A."/>
            <person name="Liang C."/>
            <person name="Lipzen A."/>
            <person name="Lutzoni F."/>
            <person name="Magnuson J."/>
            <person name="Mondo S."/>
            <person name="Nolan M."/>
            <person name="Ohm R."/>
            <person name="Pangilinan J."/>
            <person name="Park H.-J."/>
            <person name="Ramirez L."/>
            <person name="Alfaro M."/>
            <person name="Sun H."/>
            <person name="Tritt A."/>
            <person name="Yoshinaga Y."/>
            <person name="Zwiers L.-H."/>
            <person name="Turgeon B.G."/>
            <person name="Goodwin S.B."/>
            <person name="Spatafora J.W."/>
            <person name="Crous P.W."/>
            <person name="Grigoriev I.V."/>
        </authorList>
    </citation>
    <scope>NUCLEOTIDE SEQUENCE</scope>
    <source>
        <strain evidence="1">CBS 394.84</strain>
    </source>
</reference>